<dbReference type="Proteomes" id="UP000438429">
    <property type="component" value="Unassembled WGS sequence"/>
</dbReference>
<comment type="caution">
    <text evidence="1">The sequence shown here is derived from an EMBL/GenBank/DDBJ whole genome shotgun (WGS) entry which is preliminary data.</text>
</comment>
<sequence length="139" mass="14871">MRGHCCDISAASSGNVKAYESLGSLREYGASGWLASSCGRERNANLAEVVRLGLIQVLVEDDGDAGGGRGKGGGGTCGEWVSVAKVIVKHFNAFFQEQLALGGQVSELLWSTRFAVKHKNVVSETLQVFLLRELQSRDV</sequence>
<dbReference type="AlphaFoldDB" id="A0A6A4SN92"/>
<evidence type="ECO:0000313" key="1">
    <source>
        <dbReference type="EMBL" id="KAF0036636.1"/>
    </source>
</evidence>
<protein>
    <submittedName>
        <fullName evidence="1">Uncharacterized protein</fullName>
    </submittedName>
</protein>
<accession>A0A6A4SN92</accession>
<evidence type="ECO:0000313" key="2">
    <source>
        <dbReference type="Proteomes" id="UP000438429"/>
    </source>
</evidence>
<reference evidence="1 2" key="1">
    <citation type="submission" date="2019-06" db="EMBL/GenBank/DDBJ databases">
        <title>Draft genomes of female and male turbot (Scophthalmus maximus).</title>
        <authorList>
            <person name="Xu H."/>
            <person name="Xu X.-W."/>
            <person name="Shao C."/>
            <person name="Chen S."/>
        </authorList>
    </citation>
    <scope>NUCLEOTIDE SEQUENCE [LARGE SCALE GENOMIC DNA]</scope>
    <source>
        <strain evidence="1">Ysfricsl-2016a</strain>
        <tissue evidence="1">Blood</tissue>
    </source>
</reference>
<gene>
    <name evidence="1" type="ORF">F2P81_011948</name>
</gene>
<name>A0A6A4SN92_SCOMX</name>
<dbReference type="EMBL" id="VEVO01000010">
    <property type="protein sequence ID" value="KAF0036636.1"/>
    <property type="molecule type" value="Genomic_DNA"/>
</dbReference>
<organism evidence="1 2">
    <name type="scientific">Scophthalmus maximus</name>
    <name type="common">Turbot</name>
    <name type="synonym">Psetta maxima</name>
    <dbReference type="NCBI Taxonomy" id="52904"/>
    <lineage>
        <taxon>Eukaryota</taxon>
        <taxon>Metazoa</taxon>
        <taxon>Chordata</taxon>
        <taxon>Craniata</taxon>
        <taxon>Vertebrata</taxon>
        <taxon>Euteleostomi</taxon>
        <taxon>Actinopterygii</taxon>
        <taxon>Neopterygii</taxon>
        <taxon>Teleostei</taxon>
        <taxon>Neoteleostei</taxon>
        <taxon>Acanthomorphata</taxon>
        <taxon>Carangaria</taxon>
        <taxon>Pleuronectiformes</taxon>
        <taxon>Pleuronectoidei</taxon>
        <taxon>Scophthalmidae</taxon>
        <taxon>Scophthalmus</taxon>
    </lineage>
</organism>
<proteinExistence type="predicted"/>